<dbReference type="PANTHER" id="PTHR31159">
    <property type="entry name" value="COMM DOMAIN-CONTAINING PROTEIN 3"/>
    <property type="match status" value="1"/>
</dbReference>
<dbReference type="EMBL" id="ASPP01019567">
    <property type="protein sequence ID" value="ETO14996.1"/>
    <property type="molecule type" value="Genomic_DNA"/>
</dbReference>
<gene>
    <name evidence="5" type="ORF">RFI_22370</name>
</gene>
<accession>X6MMW6</accession>
<feature type="domain" description="COMM" evidence="4">
    <location>
        <begin position="262"/>
        <end position="325"/>
    </location>
</feature>
<dbReference type="Proteomes" id="UP000023152">
    <property type="component" value="Unassembled WGS sequence"/>
</dbReference>
<comment type="similarity">
    <text evidence="2">Belongs to the COMM domain-containing protein 3 family.</text>
</comment>
<keyword evidence="3" id="KW-1133">Transmembrane helix</keyword>
<evidence type="ECO:0000313" key="6">
    <source>
        <dbReference type="Proteomes" id="UP000023152"/>
    </source>
</evidence>
<proteinExistence type="inferred from homology"/>
<dbReference type="AlphaFoldDB" id="X6MMW6"/>
<dbReference type="GO" id="GO:0006814">
    <property type="term" value="P:sodium ion transport"/>
    <property type="evidence" value="ECO:0007669"/>
    <property type="project" value="InterPro"/>
</dbReference>
<dbReference type="InterPro" id="IPR017920">
    <property type="entry name" value="COMM"/>
</dbReference>
<dbReference type="InterPro" id="IPR037355">
    <property type="entry name" value="COMMD3"/>
</dbReference>
<evidence type="ECO:0000256" key="1">
    <source>
        <dbReference type="ARBA" id="ARBA00016548"/>
    </source>
</evidence>
<organism evidence="5 6">
    <name type="scientific">Reticulomyxa filosa</name>
    <dbReference type="NCBI Taxonomy" id="46433"/>
    <lineage>
        <taxon>Eukaryota</taxon>
        <taxon>Sar</taxon>
        <taxon>Rhizaria</taxon>
        <taxon>Retaria</taxon>
        <taxon>Foraminifera</taxon>
        <taxon>Monothalamids</taxon>
        <taxon>Reticulomyxidae</taxon>
        <taxon>Reticulomyxa</taxon>
    </lineage>
</organism>
<keyword evidence="3" id="KW-0812">Transmembrane</keyword>
<evidence type="ECO:0000256" key="3">
    <source>
        <dbReference type="SAM" id="Phobius"/>
    </source>
</evidence>
<reference evidence="5 6" key="1">
    <citation type="journal article" date="2013" name="Curr. Biol.">
        <title>The Genome of the Foraminiferan Reticulomyxa filosa.</title>
        <authorList>
            <person name="Glockner G."/>
            <person name="Hulsmann N."/>
            <person name="Schleicher M."/>
            <person name="Noegel A.A."/>
            <person name="Eichinger L."/>
            <person name="Gallinger C."/>
            <person name="Pawlowski J."/>
            <person name="Sierra R."/>
            <person name="Euteneuer U."/>
            <person name="Pillet L."/>
            <person name="Moustafa A."/>
            <person name="Platzer M."/>
            <person name="Groth M."/>
            <person name="Szafranski K."/>
            <person name="Schliwa M."/>
        </authorList>
    </citation>
    <scope>NUCLEOTIDE SEQUENCE [LARGE SCALE GENOMIC DNA]</scope>
</reference>
<feature type="transmembrane region" description="Helical" evidence="3">
    <location>
        <begin position="53"/>
        <end position="73"/>
    </location>
</feature>
<comment type="caution">
    <text evidence="5">The sequence shown here is derived from an EMBL/GenBank/DDBJ whole genome shotgun (WGS) entry which is preliminary data.</text>
</comment>
<dbReference type="PROSITE" id="PS51269">
    <property type="entry name" value="COMM"/>
    <property type="match status" value="1"/>
</dbReference>
<dbReference type="PANTHER" id="PTHR31159:SF1">
    <property type="entry name" value="COMM DOMAIN-CONTAINING PROTEIN 3"/>
    <property type="match status" value="1"/>
</dbReference>
<keyword evidence="3" id="KW-0472">Membrane</keyword>
<dbReference type="Pfam" id="PF07258">
    <property type="entry name" value="COMM_domain"/>
    <property type="match status" value="1"/>
</dbReference>
<protein>
    <recommendedName>
        <fullName evidence="1">COMM domain-containing protein 3</fullName>
    </recommendedName>
</protein>
<name>X6MMW6_RETFI</name>
<evidence type="ECO:0000313" key="5">
    <source>
        <dbReference type="EMBL" id="ETO14996.1"/>
    </source>
</evidence>
<keyword evidence="6" id="KW-1185">Reference proteome</keyword>
<sequence>MNQFSHYREILPNYQIEMYWHILLQDNKSNNFLCEDQTANKKKKMKDKKKKKWNYPLLSNFFVVTYFYFFLYLELKLNVVLYFHFFNISHFLNRVFNKYKNKLIVISGKKKIFGVIKKLKRGQVVHEQDCSEINELGLKKFDKLLDACCQALTKTASGQETANQHLLKKIFKQISHADTLSQLVGDVSLIQLKKFSGQILSLLSEACRIDANPRVFRFGLLKKDKKDYGMDGDHIKLTIEYYKKYKQKIRGKFATTSVQIPQLIGVEWRLCQDIKQKNLSKINTPRFLVRLNFSNDSKMFECNYEEIQDLLNRLKIARNSVYNLIEQ</sequence>
<evidence type="ECO:0000259" key="4">
    <source>
        <dbReference type="PROSITE" id="PS51269"/>
    </source>
</evidence>
<evidence type="ECO:0000256" key="2">
    <source>
        <dbReference type="ARBA" id="ARBA00093469"/>
    </source>
</evidence>